<keyword evidence="3" id="KW-1185">Reference proteome</keyword>
<dbReference type="HOGENOM" id="CLU_1348355_0_0_9"/>
<evidence type="ECO:0000313" key="2">
    <source>
        <dbReference type="EMBL" id="BAD39385.1"/>
    </source>
</evidence>
<feature type="domain" description="SAF" evidence="1">
    <location>
        <begin position="42"/>
        <end position="101"/>
    </location>
</feature>
<gene>
    <name evidence="2" type="ordered locus">STH400</name>
</gene>
<dbReference type="AlphaFoldDB" id="Q67SF8"/>
<protein>
    <recommendedName>
        <fullName evidence="1">SAF domain-containing protein</fullName>
    </recommendedName>
</protein>
<accession>Q67SF8</accession>
<dbReference type="Proteomes" id="UP000000417">
    <property type="component" value="Chromosome"/>
</dbReference>
<dbReference type="KEGG" id="sth:STH400"/>
<dbReference type="InterPro" id="IPR013974">
    <property type="entry name" value="SAF"/>
</dbReference>
<sequence length="203" mass="21679">MTGMNSRTRYLLAALCAAAAGLLTFLYLGGIGVAAGSGTEIVWVARREILPGTQLKEEMLQRVEVDGPTRQLLAREALPRTASDTPDGWYATRAIRPGEPLIPAGNVSPVPPSADVTPPEALRVVSLRTEWVGPPELQPTEEVDLYVVTGDGEALRILTGARVVQAESDRVSVLVPEEQVPLVIAAADGVTVKVVRRLEGLLR</sequence>
<evidence type="ECO:0000313" key="3">
    <source>
        <dbReference type="Proteomes" id="UP000000417"/>
    </source>
</evidence>
<evidence type="ECO:0000259" key="1">
    <source>
        <dbReference type="Pfam" id="PF08666"/>
    </source>
</evidence>
<reference evidence="2 3" key="1">
    <citation type="journal article" date="2004" name="Nucleic Acids Res.">
        <title>Genome sequence of Symbiobacterium thermophilum, an uncultivable bacterium that depends on microbial commensalism.</title>
        <authorList>
            <person name="Ueda K."/>
            <person name="Yamashita A."/>
            <person name="Ishikawa J."/>
            <person name="Shimada M."/>
            <person name="Watsuji T."/>
            <person name="Morimura K."/>
            <person name="Ikeda H."/>
            <person name="Hattori M."/>
            <person name="Beppu T."/>
        </authorList>
    </citation>
    <scope>NUCLEOTIDE SEQUENCE [LARGE SCALE GENOMIC DNA]</scope>
    <source>
        <strain evidence="3">T / IAM 14863</strain>
    </source>
</reference>
<dbReference type="EMBL" id="AP006840">
    <property type="protein sequence ID" value="BAD39385.1"/>
    <property type="molecule type" value="Genomic_DNA"/>
</dbReference>
<dbReference type="Pfam" id="PF08666">
    <property type="entry name" value="SAF"/>
    <property type="match status" value="1"/>
</dbReference>
<dbReference type="CDD" id="cd11614">
    <property type="entry name" value="SAF_CpaB_FlgA_like"/>
    <property type="match status" value="1"/>
</dbReference>
<name>Q67SF8_SYMTH</name>
<proteinExistence type="predicted"/>
<organism evidence="2 3">
    <name type="scientific">Symbiobacterium thermophilum (strain DSM 24528 / JCM 14929 / IAM 14863 / T)</name>
    <dbReference type="NCBI Taxonomy" id="292459"/>
    <lineage>
        <taxon>Bacteria</taxon>
        <taxon>Bacillati</taxon>
        <taxon>Bacillota</taxon>
        <taxon>Clostridia</taxon>
        <taxon>Eubacteriales</taxon>
        <taxon>Symbiobacteriaceae</taxon>
        <taxon>Symbiobacterium</taxon>
    </lineage>
</organism>
<dbReference type="STRING" id="292459.STH400"/>